<dbReference type="Proteomes" id="UP001152797">
    <property type="component" value="Unassembled WGS sequence"/>
</dbReference>
<dbReference type="PANTHER" id="PTHR11804:SF84">
    <property type="entry name" value="SACCHAROLYSIN"/>
    <property type="match status" value="1"/>
</dbReference>
<reference evidence="9" key="1">
    <citation type="submission" date="2022-10" db="EMBL/GenBank/DDBJ databases">
        <authorList>
            <person name="Chen Y."/>
            <person name="Dougan E. K."/>
            <person name="Chan C."/>
            <person name="Rhodes N."/>
            <person name="Thang M."/>
        </authorList>
    </citation>
    <scope>NUCLEOTIDE SEQUENCE</scope>
</reference>
<evidence type="ECO:0000256" key="5">
    <source>
        <dbReference type="ARBA" id="ARBA00022833"/>
    </source>
</evidence>
<evidence type="ECO:0000256" key="1">
    <source>
        <dbReference type="ARBA" id="ARBA00006040"/>
    </source>
</evidence>
<comment type="similarity">
    <text evidence="1 7">Belongs to the peptidase M3 family.</text>
</comment>
<comment type="cofactor">
    <cofactor evidence="7">
        <name>Zn(2+)</name>
        <dbReference type="ChEBI" id="CHEBI:29105"/>
    </cofactor>
    <text evidence="7">Binds 1 zinc ion.</text>
</comment>
<keyword evidence="11" id="KW-1185">Reference proteome</keyword>
<evidence type="ECO:0000313" key="9">
    <source>
        <dbReference type="EMBL" id="CAI3987793.1"/>
    </source>
</evidence>
<gene>
    <name evidence="9" type="ORF">C1SCF055_LOCUS15038</name>
</gene>
<dbReference type="SUPFAM" id="SSF55486">
    <property type="entry name" value="Metalloproteases ('zincins'), catalytic domain"/>
    <property type="match status" value="1"/>
</dbReference>
<keyword evidence="6 7" id="KW-0482">Metalloprotease</keyword>
<evidence type="ECO:0000256" key="4">
    <source>
        <dbReference type="ARBA" id="ARBA00022801"/>
    </source>
</evidence>
<name>A0A9P1CAX7_9DINO</name>
<dbReference type="InterPro" id="IPR024077">
    <property type="entry name" value="Neurolysin/TOP_dom2"/>
</dbReference>
<comment type="caution">
    <text evidence="9">The sequence shown here is derived from an EMBL/GenBank/DDBJ whole genome shotgun (WGS) entry which is preliminary data.</text>
</comment>
<dbReference type="AlphaFoldDB" id="A0A9P1CAX7"/>
<dbReference type="EMBL" id="CAMXCT010001202">
    <property type="protein sequence ID" value="CAI3987793.1"/>
    <property type="molecule type" value="Genomic_DNA"/>
</dbReference>
<reference evidence="10 11" key="2">
    <citation type="submission" date="2024-05" db="EMBL/GenBank/DDBJ databases">
        <authorList>
            <person name="Chen Y."/>
            <person name="Shah S."/>
            <person name="Dougan E. K."/>
            <person name="Thang M."/>
            <person name="Chan C."/>
        </authorList>
    </citation>
    <scope>NUCLEOTIDE SEQUENCE [LARGE SCALE GENOMIC DNA]</scope>
</reference>
<dbReference type="Pfam" id="PF01432">
    <property type="entry name" value="Peptidase_M3"/>
    <property type="match status" value="1"/>
</dbReference>
<protein>
    <submittedName>
        <fullName evidence="10">Peptidase M3A/M3B catalytic domain-containing protein</fullName>
    </submittedName>
</protein>
<keyword evidence="5 7" id="KW-0862">Zinc</keyword>
<sequence>MIRAPGVNAVLNGLALARQILRRQNAFEEAVIGRRPPSSFLDLRELSSPSLWLLACRRSHKQLSKALAGEHRKEVEELLAQYSELLRFSQVLDKAKALRPQLLLRLYSRLASRWYYQAVTTGLQKGLVKPGETKGIPSAVLLQVKNKEATEKLMEDVQKQQANYNMTLQRGLQGKGYLDLNEEDLIGLSNEMKSVWESHLGSAAVWRKTKYRVPIGHDSLGKISSFCQNGATRKRLFQEFYAGFDSSLDEAALELLRARKRLAEKLGFRSYADLEMAPMAVRDEATARRFMDQCWKDAQPAMSKVVKKMKDWSGRGGKKEVSQVDQVFWQAMVTREADTWKLAHFLPADRSLPRLLEVVGKAYSVTFREVDPPSWASRLLNGWHKSVQVFEVTDGPPSAVRALGQRPKKLGYVYLDLYRRISWLGRPALELAGAARLCPGHAYLCCNLVNAGVGQGKLLSPEEVVGITHELGHAVHMLCHTGSPSEFDDLPLDVLELPSTLLETIAVQPENMTQYARHWSSESLPDKELLRSCQRDSHFFVRVLQNASISLGLHAEDFDPFSSTASDVRAKAVALWQRYSTVEADPIFTPLGGDAGLNVGHGANHVAYLLCYLRVASILQNKGGRKDVRDRLLQPEFASRLRSQLLDANFPGERMASIHPTLVEAKGRDLPHPLPPLPSSTSLLFQQVA</sequence>
<dbReference type="Gene3D" id="1.10.1370.10">
    <property type="entry name" value="Neurolysin, domain 3"/>
    <property type="match status" value="1"/>
</dbReference>
<dbReference type="PANTHER" id="PTHR11804">
    <property type="entry name" value="PROTEASE M3 THIMET OLIGOPEPTIDASE-RELATED"/>
    <property type="match status" value="1"/>
</dbReference>
<dbReference type="GO" id="GO:0004222">
    <property type="term" value="F:metalloendopeptidase activity"/>
    <property type="evidence" value="ECO:0007669"/>
    <property type="project" value="InterPro"/>
</dbReference>
<evidence type="ECO:0000313" key="11">
    <source>
        <dbReference type="Proteomes" id="UP001152797"/>
    </source>
</evidence>
<organism evidence="9">
    <name type="scientific">Cladocopium goreaui</name>
    <dbReference type="NCBI Taxonomy" id="2562237"/>
    <lineage>
        <taxon>Eukaryota</taxon>
        <taxon>Sar</taxon>
        <taxon>Alveolata</taxon>
        <taxon>Dinophyceae</taxon>
        <taxon>Suessiales</taxon>
        <taxon>Symbiodiniaceae</taxon>
        <taxon>Cladocopium</taxon>
    </lineage>
</organism>
<evidence type="ECO:0000256" key="7">
    <source>
        <dbReference type="RuleBase" id="RU003435"/>
    </source>
</evidence>
<accession>A0A9P1CAX7</accession>
<evidence type="ECO:0000256" key="2">
    <source>
        <dbReference type="ARBA" id="ARBA00022670"/>
    </source>
</evidence>
<keyword evidence="3 7" id="KW-0479">Metal-binding</keyword>
<dbReference type="InterPro" id="IPR001567">
    <property type="entry name" value="Pept_M3A_M3B_dom"/>
</dbReference>
<dbReference type="EMBL" id="CAMXCT030001202">
    <property type="protein sequence ID" value="CAL4775105.1"/>
    <property type="molecule type" value="Genomic_DNA"/>
</dbReference>
<dbReference type="InterPro" id="IPR045090">
    <property type="entry name" value="Pept_M3A_M3B"/>
</dbReference>
<proteinExistence type="inferred from homology"/>
<evidence type="ECO:0000259" key="8">
    <source>
        <dbReference type="Pfam" id="PF01432"/>
    </source>
</evidence>
<evidence type="ECO:0000256" key="3">
    <source>
        <dbReference type="ARBA" id="ARBA00022723"/>
    </source>
</evidence>
<keyword evidence="2 7" id="KW-0645">Protease</keyword>
<dbReference type="OrthoDB" id="426292at2759"/>
<dbReference type="GO" id="GO:0046872">
    <property type="term" value="F:metal ion binding"/>
    <property type="evidence" value="ECO:0007669"/>
    <property type="project" value="UniProtKB-UniRule"/>
</dbReference>
<feature type="domain" description="Peptidase M3A/M3B catalytic" evidence="8">
    <location>
        <begin position="227"/>
        <end position="585"/>
    </location>
</feature>
<evidence type="ECO:0000313" key="10">
    <source>
        <dbReference type="EMBL" id="CAL4775105.1"/>
    </source>
</evidence>
<dbReference type="InterPro" id="IPR024079">
    <property type="entry name" value="MetalloPept_cat_dom_sf"/>
</dbReference>
<dbReference type="EMBL" id="CAMXCT020001202">
    <property type="protein sequence ID" value="CAL1141168.1"/>
    <property type="molecule type" value="Genomic_DNA"/>
</dbReference>
<evidence type="ECO:0000256" key="6">
    <source>
        <dbReference type="ARBA" id="ARBA00023049"/>
    </source>
</evidence>
<dbReference type="Gene3D" id="3.40.390.10">
    <property type="entry name" value="Collagenase (Catalytic Domain)"/>
    <property type="match status" value="1"/>
</dbReference>
<dbReference type="GO" id="GO:0006508">
    <property type="term" value="P:proteolysis"/>
    <property type="evidence" value="ECO:0007669"/>
    <property type="project" value="UniProtKB-KW"/>
</dbReference>
<dbReference type="GO" id="GO:0006518">
    <property type="term" value="P:peptide metabolic process"/>
    <property type="evidence" value="ECO:0007669"/>
    <property type="project" value="TreeGrafter"/>
</dbReference>
<keyword evidence="4 7" id="KW-0378">Hydrolase</keyword>